<evidence type="ECO:0000256" key="2">
    <source>
        <dbReference type="ARBA" id="ARBA00023125"/>
    </source>
</evidence>
<evidence type="ECO:0000256" key="1">
    <source>
        <dbReference type="ARBA" id="ARBA00023015"/>
    </source>
</evidence>
<dbReference type="CDD" id="cd00038">
    <property type="entry name" value="CAP_ED"/>
    <property type="match status" value="1"/>
</dbReference>
<dbReference type="STRING" id="882086.SacxiDRAFT_4105"/>
<dbReference type="AlphaFoldDB" id="I0V840"/>
<evidence type="ECO:0000259" key="4">
    <source>
        <dbReference type="PROSITE" id="PS50042"/>
    </source>
</evidence>
<dbReference type="GO" id="GO:0005829">
    <property type="term" value="C:cytosol"/>
    <property type="evidence" value="ECO:0007669"/>
    <property type="project" value="TreeGrafter"/>
</dbReference>
<dbReference type="InterPro" id="IPR000595">
    <property type="entry name" value="cNMP-bd_dom"/>
</dbReference>
<dbReference type="PROSITE" id="PS50042">
    <property type="entry name" value="CNMP_BINDING_3"/>
    <property type="match status" value="1"/>
</dbReference>
<evidence type="ECO:0000256" key="3">
    <source>
        <dbReference type="ARBA" id="ARBA00023163"/>
    </source>
</evidence>
<accession>I0V840</accession>
<dbReference type="SUPFAM" id="SSF46785">
    <property type="entry name" value="Winged helix' DNA-binding domain"/>
    <property type="match status" value="1"/>
</dbReference>
<dbReference type="InterPro" id="IPR036390">
    <property type="entry name" value="WH_DNA-bd_sf"/>
</dbReference>
<feature type="domain" description="Cyclic nucleotide-binding" evidence="4">
    <location>
        <begin position="38"/>
        <end position="116"/>
    </location>
</feature>
<dbReference type="PANTHER" id="PTHR24567">
    <property type="entry name" value="CRP FAMILY TRANSCRIPTIONAL REGULATORY PROTEIN"/>
    <property type="match status" value="1"/>
</dbReference>
<name>I0V840_9PSEU</name>
<dbReference type="SMART" id="SM00100">
    <property type="entry name" value="cNMP"/>
    <property type="match status" value="1"/>
</dbReference>
<sequence>MSENHHARPFRGFRSLIPGLAWSRLVQHGVRTPHRAQERLLNQGDAGGWVLLCVQGRLKVVYAEPDGRELLLAVRGPGDLIGEFSGSDGHPRSATVAAIEPGSTSKLPARQFADLVRRLGLEQHLNSYILGKVRESAAHAWQLAHLTTAARLADLIATLVEAAGPDHPSPATIAMSQEELASALGLVRSAVTPVLARWKASGLVRIARGRLEVLDIAALVSSSGQNRP</sequence>
<dbReference type="PANTHER" id="PTHR24567:SF74">
    <property type="entry name" value="HTH-TYPE TRANSCRIPTIONAL REGULATOR ARCR"/>
    <property type="match status" value="1"/>
</dbReference>
<dbReference type="OrthoDB" id="41390at2"/>
<dbReference type="EMBL" id="JH636049">
    <property type="protein sequence ID" value="EID56293.1"/>
    <property type="molecule type" value="Genomic_DNA"/>
</dbReference>
<dbReference type="PROSITE" id="PS51063">
    <property type="entry name" value="HTH_CRP_2"/>
    <property type="match status" value="1"/>
</dbReference>
<evidence type="ECO:0000259" key="5">
    <source>
        <dbReference type="PROSITE" id="PS51063"/>
    </source>
</evidence>
<dbReference type="InterPro" id="IPR014710">
    <property type="entry name" value="RmlC-like_jellyroll"/>
</dbReference>
<dbReference type="eggNOG" id="COG0664">
    <property type="taxonomic scope" value="Bacteria"/>
</dbReference>
<dbReference type="Pfam" id="PF00027">
    <property type="entry name" value="cNMP_binding"/>
    <property type="match status" value="1"/>
</dbReference>
<gene>
    <name evidence="6" type="ORF">SacxiDRAFT_4105</name>
</gene>
<feature type="domain" description="HTH crp-type" evidence="5">
    <location>
        <begin position="146"/>
        <end position="217"/>
    </location>
</feature>
<dbReference type="GO" id="GO:0003677">
    <property type="term" value="F:DNA binding"/>
    <property type="evidence" value="ECO:0007669"/>
    <property type="project" value="UniProtKB-KW"/>
</dbReference>
<dbReference type="Proteomes" id="UP000004691">
    <property type="component" value="Unassembled WGS sequence"/>
</dbReference>
<dbReference type="InterPro" id="IPR018490">
    <property type="entry name" value="cNMP-bd_dom_sf"/>
</dbReference>
<dbReference type="InterPro" id="IPR012318">
    <property type="entry name" value="HTH_CRP"/>
</dbReference>
<dbReference type="HOGENOM" id="CLU_075053_3_4_11"/>
<keyword evidence="7" id="KW-1185">Reference proteome</keyword>
<keyword evidence="3" id="KW-0804">Transcription</keyword>
<dbReference type="InterPro" id="IPR050397">
    <property type="entry name" value="Env_Response_Regulators"/>
</dbReference>
<dbReference type="SUPFAM" id="SSF51206">
    <property type="entry name" value="cAMP-binding domain-like"/>
    <property type="match status" value="1"/>
</dbReference>
<organism evidence="6 7">
    <name type="scientific">Saccharomonospora xinjiangensis XJ-54</name>
    <dbReference type="NCBI Taxonomy" id="882086"/>
    <lineage>
        <taxon>Bacteria</taxon>
        <taxon>Bacillati</taxon>
        <taxon>Actinomycetota</taxon>
        <taxon>Actinomycetes</taxon>
        <taxon>Pseudonocardiales</taxon>
        <taxon>Pseudonocardiaceae</taxon>
        <taxon>Saccharomonospora</taxon>
    </lineage>
</organism>
<evidence type="ECO:0000313" key="6">
    <source>
        <dbReference type="EMBL" id="EID56293.1"/>
    </source>
</evidence>
<dbReference type="GO" id="GO:0003700">
    <property type="term" value="F:DNA-binding transcription factor activity"/>
    <property type="evidence" value="ECO:0007669"/>
    <property type="project" value="TreeGrafter"/>
</dbReference>
<keyword evidence="2" id="KW-0238">DNA-binding</keyword>
<proteinExistence type="predicted"/>
<dbReference type="SMART" id="SM00419">
    <property type="entry name" value="HTH_CRP"/>
    <property type="match status" value="1"/>
</dbReference>
<reference evidence="6 7" key="1">
    <citation type="submission" date="2012-01" db="EMBL/GenBank/DDBJ databases">
        <title>Improved High-Quality Draft sequence of Saccharomonospora xinjiangensis XJ-54.</title>
        <authorList>
            <consortium name="US DOE Joint Genome Institute"/>
            <person name="Lucas S."/>
            <person name="Han J."/>
            <person name="Lapidus A."/>
            <person name="Cheng J.-F."/>
            <person name="Goodwin L."/>
            <person name="Pitluck S."/>
            <person name="Peters L."/>
            <person name="Mikhailova N."/>
            <person name="Teshima H."/>
            <person name="Detter J.C."/>
            <person name="Han C."/>
            <person name="Tapia R."/>
            <person name="Land M."/>
            <person name="Hauser L."/>
            <person name="Kyrpides N."/>
            <person name="Ivanova N."/>
            <person name="Pagani I."/>
            <person name="Brambilla E.-M."/>
            <person name="Klenk H.-P."/>
            <person name="Woyke T."/>
        </authorList>
    </citation>
    <scope>NUCLEOTIDE SEQUENCE [LARGE SCALE GENOMIC DNA]</scope>
    <source>
        <strain evidence="6 7">XJ-54</strain>
    </source>
</reference>
<keyword evidence="1" id="KW-0805">Transcription regulation</keyword>
<dbReference type="Gene3D" id="2.60.120.10">
    <property type="entry name" value="Jelly Rolls"/>
    <property type="match status" value="1"/>
</dbReference>
<dbReference type="Pfam" id="PF13545">
    <property type="entry name" value="HTH_Crp_2"/>
    <property type="match status" value="1"/>
</dbReference>
<dbReference type="RefSeq" id="WP_006240527.1">
    <property type="nucleotide sequence ID" value="NZ_JH636049.1"/>
</dbReference>
<protein>
    <submittedName>
        <fullName evidence="6">cAMP-binding protein</fullName>
    </submittedName>
</protein>
<evidence type="ECO:0000313" key="7">
    <source>
        <dbReference type="Proteomes" id="UP000004691"/>
    </source>
</evidence>